<dbReference type="PANTHER" id="PTHR34471">
    <property type="entry name" value="ARGININE REPRESSOR"/>
    <property type="match status" value="1"/>
</dbReference>
<keyword evidence="7" id="KW-0055">Arginine biosynthesis</keyword>
<dbReference type="InterPro" id="IPR036251">
    <property type="entry name" value="Arg_repress_C_sf"/>
</dbReference>
<gene>
    <name evidence="7" type="primary">argR</name>
    <name evidence="12" type="ORF">GFU50_16495</name>
    <name evidence="10" type="ORF">P7I32_03635</name>
    <name evidence="11" type="ORF">P7I34_13095</name>
</gene>
<reference evidence="12 13" key="1">
    <citation type="submission" date="2019-11" db="EMBL/GenBank/DDBJ databases">
        <title>Detection and genome characteristic of a blood enterococcus casselifavus isolate from Zhengzhou,china.</title>
        <authorList>
            <person name="Wen P."/>
        </authorList>
    </citation>
    <scope>NUCLEOTIDE SEQUENCE [LARGE SCALE GENOMIC DNA]</scope>
    <source>
        <strain evidence="12 13">EC291</strain>
    </source>
</reference>
<dbReference type="SUPFAM" id="SSF46785">
    <property type="entry name" value="Winged helix' DNA-binding domain"/>
    <property type="match status" value="1"/>
</dbReference>
<evidence type="ECO:0000313" key="15">
    <source>
        <dbReference type="Proteomes" id="UP001268896"/>
    </source>
</evidence>
<dbReference type="EMBL" id="JARQDZ010000007">
    <property type="protein sequence ID" value="MDT2983608.1"/>
    <property type="molecule type" value="Genomic_DNA"/>
</dbReference>
<evidence type="ECO:0000256" key="3">
    <source>
        <dbReference type="ARBA" id="ARBA00022490"/>
    </source>
</evidence>
<dbReference type="GO" id="GO:0003700">
    <property type="term" value="F:DNA-binding transcription factor activity"/>
    <property type="evidence" value="ECO:0007669"/>
    <property type="project" value="UniProtKB-UniRule"/>
</dbReference>
<dbReference type="GO" id="GO:0003677">
    <property type="term" value="F:DNA binding"/>
    <property type="evidence" value="ECO:0007669"/>
    <property type="project" value="UniProtKB-KW"/>
</dbReference>
<dbReference type="Proteomes" id="UP001268896">
    <property type="component" value="Unassembled WGS sequence"/>
</dbReference>
<keyword evidence="3 7" id="KW-0963">Cytoplasm</keyword>
<dbReference type="Gene3D" id="3.30.1360.40">
    <property type="match status" value="1"/>
</dbReference>
<accession>A0AAQ1KRL8</accession>
<sequence>MKKKERQAIIKKLFVLHRIESQEELMNLLKKENVSATQATISRDMREMNIAKTYAKNGRPYYSIFESKEQDLEDRIAFSMYEYLKKITQIDFLVVVHTAENGADVIANYLDEMELPEIVGTIAGFDILLIITPSQEAAAEVVERLNHYVEGYEMGSSLFTGEKNAKQP</sequence>
<dbReference type="HAMAP" id="MF_00173">
    <property type="entry name" value="Arg_repressor"/>
    <property type="match status" value="1"/>
</dbReference>
<comment type="function">
    <text evidence="7">Regulates arginine biosynthesis genes.</text>
</comment>
<evidence type="ECO:0000256" key="4">
    <source>
        <dbReference type="ARBA" id="ARBA00023015"/>
    </source>
</evidence>
<evidence type="ECO:0000313" key="11">
    <source>
        <dbReference type="EMBL" id="MDT2983608.1"/>
    </source>
</evidence>
<comment type="pathway">
    <text evidence="7">Amino-acid biosynthesis; L-arginine biosynthesis [regulation].</text>
</comment>
<keyword evidence="7" id="KW-0678">Repressor</keyword>
<dbReference type="PANTHER" id="PTHR34471:SF1">
    <property type="entry name" value="ARGININE REPRESSOR"/>
    <property type="match status" value="1"/>
</dbReference>
<feature type="domain" description="Arginine repressor C-terminal" evidence="9">
    <location>
        <begin position="82"/>
        <end position="146"/>
    </location>
</feature>
<evidence type="ECO:0000313" key="10">
    <source>
        <dbReference type="EMBL" id="MDT2963685.1"/>
    </source>
</evidence>
<dbReference type="EMBL" id="JARQDV010000001">
    <property type="protein sequence ID" value="MDT2963685.1"/>
    <property type="molecule type" value="Genomic_DNA"/>
</dbReference>
<evidence type="ECO:0000259" key="9">
    <source>
        <dbReference type="Pfam" id="PF02863"/>
    </source>
</evidence>
<evidence type="ECO:0000256" key="1">
    <source>
        <dbReference type="ARBA" id="ARBA00004496"/>
    </source>
</evidence>
<dbReference type="EMBL" id="CP046123">
    <property type="protein sequence ID" value="QGN31010.1"/>
    <property type="molecule type" value="Genomic_DNA"/>
</dbReference>
<name>A0AAQ1KRL8_ENTCA</name>
<protein>
    <recommendedName>
        <fullName evidence="7">Arginine repressor</fullName>
    </recommendedName>
</protein>
<dbReference type="Pfam" id="PF02863">
    <property type="entry name" value="Arg_repressor_C"/>
    <property type="match status" value="1"/>
</dbReference>
<dbReference type="Proteomes" id="UP001253851">
    <property type="component" value="Unassembled WGS sequence"/>
</dbReference>
<dbReference type="GO" id="GO:0034618">
    <property type="term" value="F:arginine binding"/>
    <property type="evidence" value="ECO:0007669"/>
    <property type="project" value="InterPro"/>
</dbReference>
<evidence type="ECO:0000313" key="12">
    <source>
        <dbReference type="EMBL" id="QGN31010.1"/>
    </source>
</evidence>
<evidence type="ECO:0000259" key="8">
    <source>
        <dbReference type="Pfam" id="PF01316"/>
    </source>
</evidence>
<dbReference type="InterPro" id="IPR001669">
    <property type="entry name" value="Arg_repress"/>
</dbReference>
<dbReference type="GO" id="GO:0051259">
    <property type="term" value="P:protein complex oligomerization"/>
    <property type="evidence" value="ECO:0007669"/>
    <property type="project" value="InterPro"/>
</dbReference>
<comment type="similarity">
    <text evidence="2 7">Belongs to the ArgR family.</text>
</comment>
<comment type="subcellular location">
    <subcellularLocation>
        <location evidence="1 7">Cytoplasm</location>
    </subcellularLocation>
</comment>
<evidence type="ECO:0000313" key="13">
    <source>
        <dbReference type="Proteomes" id="UP000422837"/>
    </source>
</evidence>
<dbReference type="GeneID" id="15143555"/>
<dbReference type="InterPro" id="IPR020899">
    <property type="entry name" value="Arg_repress_C"/>
</dbReference>
<dbReference type="RefSeq" id="WP_005230706.1">
    <property type="nucleotide sequence ID" value="NZ_BAAAXK010000007.1"/>
</dbReference>
<dbReference type="Gene3D" id="1.10.10.10">
    <property type="entry name" value="Winged helix-like DNA-binding domain superfamily/Winged helix DNA-binding domain"/>
    <property type="match status" value="1"/>
</dbReference>
<dbReference type="GO" id="GO:1900079">
    <property type="term" value="P:regulation of arginine biosynthetic process"/>
    <property type="evidence" value="ECO:0007669"/>
    <property type="project" value="UniProtKB-UniRule"/>
</dbReference>
<dbReference type="GO" id="GO:0006526">
    <property type="term" value="P:L-arginine biosynthetic process"/>
    <property type="evidence" value="ECO:0007669"/>
    <property type="project" value="UniProtKB-KW"/>
</dbReference>
<evidence type="ECO:0000313" key="14">
    <source>
        <dbReference type="Proteomes" id="UP001253851"/>
    </source>
</evidence>
<dbReference type="SUPFAM" id="SSF55252">
    <property type="entry name" value="C-terminal domain of arginine repressor"/>
    <property type="match status" value="1"/>
</dbReference>
<evidence type="ECO:0000256" key="5">
    <source>
        <dbReference type="ARBA" id="ARBA00023125"/>
    </source>
</evidence>
<keyword evidence="5 7" id="KW-0238">DNA-binding</keyword>
<proteinExistence type="inferred from homology"/>
<keyword evidence="6 7" id="KW-0804">Transcription</keyword>
<evidence type="ECO:0000256" key="7">
    <source>
        <dbReference type="HAMAP-Rule" id="MF_00173"/>
    </source>
</evidence>
<dbReference type="InterPro" id="IPR036390">
    <property type="entry name" value="WH_DNA-bd_sf"/>
</dbReference>
<feature type="domain" description="Arginine repressor DNA-binding" evidence="8">
    <location>
        <begin position="1"/>
        <end position="68"/>
    </location>
</feature>
<dbReference type="AlphaFoldDB" id="A0AAQ1KRL8"/>
<evidence type="ECO:0000256" key="2">
    <source>
        <dbReference type="ARBA" id="ARBA00008316"/>
    </source>
</evidence>
<dbReference type="PRINTS" id="PR01467">
    <property type="entry name" value="ARGREPRESSOR"/>
</dbReference>
<evidence type="ECO:0000256" key="6">
    <source>
        <dbReference type="ARBA" id="ARBA00023163"/>
    </source>
</evidence>
<keyword evidence="7" id="KW-0028">Amino-acid biosynthesis</keyword>
<dbReference type="Pfam" id="PF01316">
    <property type="entry name" value="Arg_repressor"/>
    <property type="match status" value="1"/>
</dbReference>
<dbReference type="GO" id="GO:0005737">
    <property type="term" value="C:cytoplasm"/>
    <property type="evidence" value="ECO:0007669"/>
    <property type="project" value="UniProtKB-SubCell"/>
</dbReference>
<reference evidence="10 14" key="2">
    <citation type="submission" date="2023-03" db="EMBL/GenBank/DDBJ databases">
        <authorList>
            <person name="Shen W."/>
            <person name="Cai J."/>
        </authorList>
    </citation>
    <scope>NUCLEOTIDE SEQUENCE</scope>
    <source>
        <strain evidence="11 14">B516</strain>
        <strain evidence="10">K72-2</strain>
    </source>
</reference>
<dbReference type="InterPro" id="IPR020900">
    <property type="entry name" value="Arg_repress_DNA-bd"/>
</dbReference>
<dbReference type="Proteomes" id="UP000422837">
    <property type="component" value="Chromosome"/>
</dbReference>
<dbReference type="InterPro" id="IPR036388">
    <property type="entry name" value="WH-like_DNA-bd_sf"/>
</dbReference>
<organism evidence="10 15">
    <name type="scientific">Enterococcus casseliflavus</name>
    <name type="common">Enterococcus flavescens</name>
    <dbReference type="NCBI Taxonomy" id="37734"/>
    <lineage>
        <taxon>Bacteria</taxon>
        <taxon>Bacillati</taxon>
        <taxon>Bacillota</taxon>
        <taxon>Bacilli</taxon>
        <taxon>Lactobacillales</taxon>
        <taxon>Enterococcaceae</taxon>
        <taxon>Enterococcus</taxon>
    </lineage>
</organism>
<keyword evidence="4 7" id="KW-0805">Transcription regulation</keyword>